<evidence type="ECO:0000313" key="4">
    <source>
        <dbReference type="Proteomes" id="UP000708347"/>
    </source>
</evidence>
<name>A0ABX2JWX2_9MYCO</name>
<dbReference type="InterPro" id="IPR011067">
    <property type="entry name" value="Plasmid_toxin/cell-grow_inhib"/>
</dbReference>
<dbReference type="InterPro" id="IPR003477">
    <property type="entry name" value="PemK-like"/>
</dbReference>
<dbReference type="Gene3D" id="2.30.30.110">
    <property type="match status" value="1"/>
</dbReference>
<dbReference type="Pfam" id="PF02452">
    <property type="entry name" value="PemK_toxin"/>
    <property type="match status" value="1"/>
</dbReference>
<comment type="caution">
    <text evidence="3">The sequence shown here is derived from an EMBL/GenBank/DDBJ whole genome shotgun (WGS) entry which is preliminary data.</text>
</comment>
<dbReference type="PANTHER" id="PTHR33988:SF2">
    <property type="entry name" value="ENDORIBONUCLEASE MAZF"/>
    <property type="match status" value="1"/>
</dbReference>
<dbReference type="PANTHER" id="PTHR33988">
    <property type="entry name" value="ENDORIBONUCLEASE MAZF-RELATED"/>
    <property type="match status" value="1"/>
</dbReference>
<evidence type="ECO:0000256" key="1">
    <source>
        <dbReference type="ARBA" id="ARBA00007521"/>
    </source>
</evidence>
<gene>
    <name evidence="3" type="ORF">FEG63_21675</name>
</gene>
<dbReference type="SUPFAM" id="SSF50118">
    <property type="entry name" value="Cell growth inhibitor/plasmid maintenance toxic component"/>
    <property type="match status" value="1"/>
</dbReference>
<protein>
    <submittedName>
        <fullName evidence="3">Type II toxin-antitoxin system PemK/MazF family toxin</fullName>
    </submittedName>
</protein>
<dbReference type="Proteomes" id="UP000708347">
    <property type="component" value="Unassembled WGS sequence"/>
</dbReference>
<evidence type="ECO:0000256" key="2">
    <source>
        <dbReference type="ARBA" id="ARBA00022649"/>
    </source>
</evidence>
<proteinExistence type="inferred from homology"/>
<dbReference type="RefSeq" id="WP_174399883.1">
    <property type="nucleotide sequence ID" value="NZ_VBSB01000014.1"/>
</dbReference>
<accession>A0ABX2JWX2</accession>
<keyword evidence="2" id="KW-1277">Toxin-antitoxin system</keyword>
<keyword evidence="4" id="KW-1185">Reference proteome</keyword>
<sequence>MQARPARGQVYRADIGFGAKPWLVVSNNRRNTALSDLLAVRITTTTKHANLPTWIPLSAADPLTGWIVCDDLQQLTKDELTDHLGALSPATIIRVNTGLRIALAIP</sequence>
<organism evidence="3 4">
    <name type="scientific">Mycolicibacterium sphagni</name>
    <dbReference type="NCBI Taxonomy" id="1786"/>
    <lineage>
        <taxon>Bacteria</taxon>
        <taxon>Bacillati</taxon>
        <taxon>Actinomycetota</taxon>
        <taxon>Actinomycetes</taxon>
        <taxon>Mycobacteriales</taxon>
        <taxon>Mycobacteriaceae</taxon>
        <taxon>Mycolicibacterium</taxon>
    </lineage>
</organism>
<dbReference type="EMBL" id="VBSB01000014">
    <property type="protein sequence ID" value="NTY62156.1"/>
    <property type="molecule type" value="Genomic_DNA"/>
</dbReference>
<reference evidence="3 4" key="1">
    <citation type="submission" date="2019-05" db="EMBL/GenBank/DDBJ databases">
        <title>Mycolicibacterium sphagni ENV482 genome assembly.</title>
        <authorList>
            <person name="Chen W."/>
            <person name="Faulkner N.W."/>
            <person name="Hyman M.R."/>
        </authorList>
    </citation>
    <scope>NUCLEOTIDE SEQUENCE [LARGE SCALE GENOMIC DNA]</scope>
    <source>
        <strain evidence="3 4">ENV482</strain>
    </source>
</reference>
<evidence type="ECO:0000313" key="3">
    <source>
        <dbReference type="EMBL" id="NTY62156.1"/>
    </source>
</evidence>
<comment type="similarity">
    <text evidence="1">Belongs to the PemK/MazF family.</text>
</comment>